<gene>
    <name evidence="2" type="ORF">KP78_29320</name>
</gene>
<evidence type="ECO:0000259" key="1">
    <source>
        <dbReference type="Pfam" id="PF01738"/>
    </source>
</evidence>
<accession>A0A0C2VN10</accession>
<protein>
    <recommendedName>
        <fullName evidence="1">Dienelactone hydrolase domain-containing protein</fullName>
    </recommendedName>
</protein>
<dbReference type="AlphaFoldDB" id="A0A0C2VN10"/>
<dbReference type="ESTHER" id="9bacl-a0a0c2vn10">
    <property type="family name" value="Abhydrolase_7"/>
</dbReference>
<reference evidence="2 3" key="1">
    <citation type="submission" date="2015-01" db="EMBL/GenBank/DDBJ databases">
        <title>Genome sequencing of Jeotgalibacillus soli.</title>
        <authorList>
            <person name="Goh K.M."/>
            <person name="Chan K.-G."/>
            <person name="Yaakop A.S."/>
            <person name="Ee R."/>
            <person name="Gan H.M."/>
            <person name="Chan C.S."/>
        </authorList>
    </citation>
    <scope>NUCLEOTIDE SEQUENCE [LARGE SCALE GENOMIC DNA]</scope>
    <source>
        <strain evidence="2 3">P9</strain>
    </source>
</reference>
<dbReference type="InterPro" id="IPR002925">
    <property type="entry name" value="Dienelactn_hydro"/>
</dbReference>
<dbReference type="PATRIC" id="fig|889306.3.peg.2945"/>
<proteinExistence type="predicted"/>
<dbReference type="Proteomes" id="UP000031938">
    <property type="component" value="Unassembled WGS sequence"/>
</dbReference>
<organism evidence="2 3">
    <name type="scientific">Jeotgalibacillus soli</name>
    <dbReference type="NCBI Taxonomy" id="889306"/>
    <lineage>
        <taxon>Bacteria</taxon>
        <taxon>Bacillati</taxon>
        <taxon>Bacillota</taxon>
        <taxon>Bacilli</taxon>
        <taxon>Bacillales</taxon>
        <taxon>Caryophanaceae</taxon>
        <taxon>Jeotgalibacillus</taxon>
    </lineage>
</organism>
<dbReference type="Gene3D" id="3.40.50.1820">
    <property type="entry name" value="alpha/beta hydrolase"/>
    <property type="match status" value="1"/>
</dbReference>
<dbReference type="PANTHER" id="PTHR22946">
    <property type="entry name" value="DIENELACTONE HYDROLASE DOMAIN-CONTAINING PROTEIN-RELATED"/>
    <property type="match status" value="1"/>
</dbReference>
<comment type="caution">
    <text evidence="2">The sequence shown here is derived from an EMBL/GenBank/DDBJ whole genome shotgun (WGS) entry which is preliminary data.</text>
</comment>
<keyword evidence="3" id="KW-1185">Reference proteome</keyword>
<dbReference type="OrthoDB" id="8183145at2"/>
<dbReference type="EMBL" id="JXRP01000018">
    <property type="protein sequence ID" value="KIL45388.1"/>
    <property type="molecule type" value="Genomic_DNA"/>
</dbReference>
<dbReference type="Pfam" id="PF01738">
    <property type="entry name" value="DLH"/>
    <property type="match status" value="1"/>
</dbReference>
<dbReference type="RefSeq" id="WP_041089717.1">
    <property type="nucleotide sequence ID" value="NZ_JXRP01000018.1"/>
</dbReference>
<dbReference type="SUPFAM" id="SSF53474">
    <property type="entry name" value="alpha/beta-Hydrolases"/>
    <property type="match status" value="1"/>
</dbReference>
<dbReference type="InterPro" id="IPR050261">
    <property type="entry name" value="FrsA_esterase"/>
</dbReference>
<name>A0A0C2VN10_9BACL</name>
<dbReference type="InterPro" id="IPR029058">
    <property type="entry name" value="AB_hydrolase_fold"/>
</dbReference>
<feature type="domain" description="Dienelactone hydrolase" evidence="1">
    <location>
        <begin position="128"/>
        <end position="232"/>
    </location>
</feature>
<evidence type="ECO:0000313" key="2">
    <source>
        <dbReference type="EMBL" id="KIL45388.1"/>
    </source>
</evidence>
<evidence type="ECO:0000313" key="3">
    <source>
        <dbReference type="Proteomes" id="UP000031938"/>
    </source>
</evidence>
<sequence>MWKLDTYFEGLYKIMQTEQDTDHSQRNHRKYLSSMLRQALGDFPEKSPEYKIDILESEDNPDYIRERICFQTAEGLAVPIYVLTPKVGSLESFPAVLALHGHGYGSREIVGLLPDGSEDNGEPGSHQHFALQLVKKGMKVFAPEVLGFGDRMLKHDQEHNKPCSCYTMATHLLLYGKTLAGIRVFEAIRTIDILNLFDDVDNDSIGIMGFSGGGLIAAYASSLDERIKATVLSGFANTFKGSILSNEHCIDNYLPGILQYAELPELIGLIAPRKLFVESGTKDTVFPVEHAKKAIAALEKTYVQFQANGQFFYDIFEGKHEISGRRSYDWLRAALKS</sequence>
<dbReference type="STRING" id="889306.KP78_29320"/>
<dbReference type="PANTHER" id="PTHR22946:SF8">
    <property type="entry name" value="ACETYL XYLAN ESTERASE DOMAIN-CONTAINING PROTEIN"/>
    <property type="match status" value="1"/>
</dbReference>